<organism evidence="2 3">
    <name type="scientific">Mycoplana dimorpha</name>
    <dbReference type="NCBI Taxonomy" id="28320"/>
    <lineage>
        <taxon>Bacteria</taxon>
        <taxon>Pseudomonadati</taxon>
        <taxon>Pseudomonadota</taxon>
        <taxon>Alphaproteobacteria</taxon>
        <taxon>Hyphomicrobiales</taxon>
        <taxon>Rhizobiaceae</taxon>
        <taxon>Mycoplana</taxon>
    </lineage>
</organism>
<comment type="caution">
    <text evidence="2">The sequence shown here is derived from an EMBL/GenBank/DDBJ whole genome shotgun (WGS) entry which is preliminary data.</text>
</comment>
<keyword evidence="2" id="KW-0808">Transferase</keyword>
<dbReference type="Gene3D" id="3.40.50.2000">
    <property type="entry name" value="Glycogen Phosphorylase B"/>
    <property type="match status" value="2"/>
</dbReference>
<dbReference type="SUPFAM" id="SSF53756">
    <property type="entry name" value="UDP-Glycosyltransferase/glycogen phosphorylase"/>
    <property type="match status" value="1"/>
</dbReference>
<dbReference type="Pfam" id="PF04101">
    <property type="entry name" value="Glyco_tran_28_C"/>
    <property type="match status" value="1"/>
</dbReference>
<evidence type="ECO:0000313" key="3">
    <source>
        <dbReference type="Proteomes" id="UP000241247"/>
    </source>
</evidence>
<dbReference type="Proteomes" id="UP000241247">
    <property type="component" value="Unassembled WGS sequence"/>
</dbReference>
<protein>
    <submittedName>
        <fullName evidence="2">Putative glycosyltransferase</fullName>
    </submittedName>
</protein>
<accession>A0A2T5BC07</accession>
<dbReference type="GO" id="GO:0016758">
    <property type="term" value="F:hexosyltransferase activity"/>
    <property type="evidence" value="ECO:0007669"/>
    <property type="project" value="InterPro"/>
</dbReference>
<feature type="domain" description="Glycosyl transferase family 28 C-terminal" evidence="1">
    <location>
        <begin position="222"/>
        <end position="361"/>
    </location>
</feature>
<dbReference type="PANTHER" id="PTHR21015">
    <property type="entry name" value="UDP-N-ACETYLGLUCOSAMINE--N-ACETYLMURAMYL-(PENTAPEPTIDE) PYROPHOSPHORYL-UNDECAPRENOL N-ACETYLGLUCOSAMINE TRANSFERASE 1"/>
    <property type="match status" value="1"/>
</dbReference>
<gene>
    <name evidence="2" type="ORF">C7449_103530</name>
</gene>
<keyword evidence="3" id="KW-1185">Reference proteome</keyword>
<reference evidence="2 3" key="1">
    <citation type="submission" date="2018-04" db="EMBL/GenBank/DDBJ databases">
        <title>Genomic Encyclopedia of Type Strains, Phase IV (KMG-IV): sequencing the most valuable type-strain genomes for metagenomic binning, comparative biology and taxonomic classification.</title>
        <authorList>
            <person name="Goeker M."/>
        </authorList>
    </citation>
    <scope>NUCLEOTIDE SEQUENCE [LARGE SCALE GENOMIC DNA]</scope>
    <source>
        <strain evidence="2 3">DSM 7138</strain>
    </source>
</reference>
<dbReference type="AlphaFoldDB" id="A0A2T5BC07"/>
<dbReference type="EMBL" id="PZZZ01000003">
    <property type="protein sequence ID" value="PTM96511.1"/>
    <property type="molecule type" value="Genomic_DNA"/>
</dbReference>
<name>A0A2T5BC07_MYCDI</name>
<dbReference type="RefSeq" id="WP_108002551.1">
    <property type="nucleotide sequence ID" value="NZ_JBHEEX010000002.1"/>
</dbReference>
<evidence type="ECO:0000259" key="1">
    <source>
        <dbReference type="Pfam" id="PF04101"/>
    </source>
</evidence>
<proteinExistence type="predicted"/>
<dbReference type="InterPro" id="IPR007235">
    <property type="entry name" value="Glyco_trans_28_C"/>
</dbReference>
<dbReference type="PANTHER" id="PTHR21015:SF28">
    <property type="entry name" value="SLL1722 PROTEIN"/>
    <property type="match status" value="1"/>
</dbReference>
<dbReference type="OrthoDB" id="503443at2"/>
<sequence>MSDVEKPAPRVFFYVQHLLGIGHLARASRIARALVEDGFDVTMVTGGTPVQGFPGPGIRHVELPPVAAGDAGFSGLVDLAGNPVDDAFRDHRRRRLLAAFRETTPDVVIIEAFPFGRRQVRVELLPLLDEIAAMQERPIVLSSLRDILQERSKPGRDEESVALATSRFDGILVHGDPSFARLEDSFSLAGAIADRVIYTGLVAAPPPAPTSERFDILVSAGGGAVGATVNEAAIAAARALPQALRWCLIAGPNLPQAAFDTAVATTPDNVHVTRFRPDFPGLLAAARLSVSQSGYNTVCDILRAGCRAVFVPFTAGGETEQTARALRLERLGLATVVSGSTLSPESLTRAIATAMERPMRPIPPLDLDGAAKTSTILRRLLAGTRVSDLARESAAPQV</sequence>
<evidence type="ECO:0000313" key="2">
    <source>
        <dbReference type="EMBL" id="PTM96511.1"/>
    </source>
</evidence>